<feature type="compositionally biased region" description="Basic residues" evidence="1">
    <location>
        <begin position="1"/>
        <end position="10"/>
    </location>
</feature>
<feature type="compositionally biased region" description="Polar residues" evidence="1">
    <location>
        <begin position="22"/>
        <end position="38"/>
    </location>
</feature>
<accession>A0A6N3FB03</accession>
<dbReference type="AlphaFoldDB" id="A0A6N3FB03"/>
<dbReference type="RefSeq" id="WP_156627061.1">
    <property type="nucleotide sequence ID" value="NZ_CACRTO010000034.1"/>
</dbReference>
<protein>
    <submittedName>
        <fullName evidence="2">Uncharacterized protein</fullName>
    </submittedName>
</protein>
<organism evidence="2">
    <name type="scientific">Clostridium tertium</name>
    <dbReference type="NCBI Taxonomy" id="1559"/>
    <lineage>
        <taxon>Bacteria</taxon>
        <taxon>Bacillati</taxon>
        <taxon>Bacillota</taxon>
        <taxon>Clostridia</taxon>
        <taxon>Eubacteriales</taxon>
        <taxon>Clostridiaceae</taxon>
        <taxon>Clostridium</taxon>
    </lineage>
</organism>
<sequence length="54" mass="6024">MAKSNDKKRRTDGTIPMKGKNVPSSLNSSNIATSFNSYSKKDKVLKDSKTNQLY</sequence>
<feature type="compositionally biased region" description="Basic and acidic residues" evidence="1">
    <location>
        <begin position="39"/>
        <end position="54"/>
    </location>
</feature>
<dbReference type="EMBL" id="CACRTO010000034">
    <property type="protein sequence ID" value="VYU49301.1"/>
    <property type="molecule type" value="Genomic_DNA"/>
</dbReference>
<name>A0A6N3FB03_9CLOT</name>
<gene>
    <name evidence="2" type="ORF">CTLFYP3_00031</name>
</gene>
<evidence type="ECO:0000313" key="2">
    <source>
        <dbReference type="EMBL" id="VYU49301.1"/>
    </source>
</evidence>
<reference evidence="2" key="1">
    <citation type="submission" date="2019-11" db="EMBL/GenBank/DDBJ databases">
        <authorList>
            <person name="Feng L."/>
        </authorList>
    </citation>
    <scope>NUCLEOTIDE SEQUENCE</scope>
    <source>
        <strain evidence="2">CTertiumLFYP3</strain>
    </source>
</reference>
<feature type="region of interest" description="Disordered" evidence="1">
    <location>
        <begin position="1"/>
        <end position="54"/>
    </location>
</feature>
<proteinExistence type="predicted"/>
<evidence type="ECO:0000256" key="1">
    <source>
        <dbReference type="SAM" id="MobiDB-lite"/>
    </source>
</evidence>